<organism evidence="6">
    <name type="scientific">Strongyloides ratti</name>
    <name type="common">Parasitic roundworm</name>
    <dbReference type="NCBI Taxonomy" id="34506"/>
    <lineage>
        <taxon>Eukaryota</taxon>
        <taxon>Metazoa</taxon>
        <taxon>Ecdysozoa</taxon>
        <taxon>Nematoda</taxon>
        <taxon>Chromadorea</taxon>
        <taxon>Rhabditida</taxon>
        <taxon>Tylenchina</taxon>
        <taxon>Panagrolaimomorpha</taxon>
        <taxon>Strongyloidoidea</taxon>
        <taxon>Strongyloididae</taxon>
        <taxon>Strongyloides</taxon>
    </lineage>
</organism>
<feature type="region of interest" description="Disordered" evidence="2">
    <location>
        <begin position="320"/>
        <end position="383"/>
    </location>
</feature>
<dbReference type="SMART" id="SM00456">
    <property type="entry name" value="WW"/>
    <property type="match status" value="1"/>
</dbReference>
<evidence type="ECO:0000313" key="9">
    <source>
        <dbReference type="WormBase" id="SRAE_1000344100"/>
    </source>
</evidence>
<evidence type="ECO:0000259" key="4">
    <source>
        <dbReference type="PROSITE" id="PS50020"/>
    </source>
</evidence>
<dbReference type="InterPro" id="IPR000198">
    <property type="entry name" value="RhoGAP_dom"/>
</dbReference>
<dbReference type="SUPFAM" id="SSF50729">
    <property type="entry name" value="PH domain-like"/>
    <property type="match status" value="1"/>
</dbReference>
<dbReference type="OrthoDB" id="79452at2759"/>
<feature type="compositionally biased region" description="Polar residues" evidence="2">
    <location>
        <begin position="323"/>
        <end position="373"/>
    </location>
</feature>
<evidence type="ECO:0000259" key="3">
    <source>
        <dbReference type="PROSITE" id="PS50003"/>
    </source>
</evidence>
<dbReference type="SMART" id="SM00233">
    <property type="entry name" value="PH"/>
    <property type="match status" value="1"/>
</dbReference>
<dbReference type="Gene3D" id="2.30.29.30">
    <property type="entry name" value="Pleckstrin-homology domain (PH domain)/Phosphotyrosine-binding domain (PTB)"/>
    <property type="match status" value="1"/>
</dbReference>
<feature type="compositionally biased region" description="Basic and acidic residues" evidence="2">
    <location>
        <begin position="41"/>
        <end position="53"/>
    </location>
</feature>
<dbReference type="InterPro" id="IPR050729">
    <property type="entry name" value="Rho-GAP"/>
</dbReference>
<sequence>MSLTALSSMSDRITPTTSNNPRFHETIQESPLFKRMYQSTEEDHGSMLDKNTIENDTSTDEEQNNLKDYSFPSRNNESGIVDEKLTCKLPVTQSTIDEVASSSTSSIYEPILMGNVQVTSTTNPMTTSYYENVQPHNVFNNTSTFLTSSKYYGKTFQVEDDDEHVYANLSEITQIDRAPDPPMPCEDTQPIRILPTGWREYKTPGGRSYFYHPVMLVCQWKPPRTVASSFTTAFNNFQKNQPSTSLLTSTIINSSEIHPIDNNIMSNSTPPSQGCNSTGGDIIKKGIIEHPELSESGEYFSHPTGDQKCYFGTDTFDSRKTSSETSGYVNNHNPTIHETNEMVNSSDSGILSGGQTSSTVYNNFPKNNSSIETGTKGRPYIPEISKDGHVRQTLEKLKSIDFSHPPILDTITLPSPTLHHSNTTTSTMKGSIEKCKIIDFASKSRKKEWVKNFMVLSKNHLLFYKDEKSAEKHGKHYEAPLGVCDLKNANIAFIEKRKNRPIIEIKTTDSEGLCVEYQIEGTDRHDTLNWYSILKSCTVSLNSPTGFPSPTSVNNDFTNPLQRNSSFIASRNVPLINQQTPIMSKSTYLSSKSMKKGKSISKGDSMVSSMIESIPCVDTINGEPVPTKESIIERLLRFFRSRPSIESLRDRGIYRPEPVFGSTLEIICKQEQSTVPKFLIVITKIIEEKGLETDGLYRVSGNLSTIQKIRCKVDQYNYDDIKNEEDVHVLTGTLKLFFRELSEPLFPISMNKDFVNSIQTGNMETRFVKIDELLMKLPTVNKHTLIHLLKHLQRVSNYSNKNRMQIHNLAIVFGPTLFGCDDRPIINKSKSTKESKNTSSSKKKLQKKEISPPVQPNQNLAFKMIIFFFIKKILHHRVQKSTTLASAAKVLFQMILK</sequence>
<dbReference type="PANTHER" id="PTHR23176:SF129">
    <property type="entry name" value="RHO GTPASE ACTIVATING PROTEIN AT 16F, ISOFORM E-RELATED"/>
    <property type="match status" value="1"/>
</dbReference>
<accession>A0A090LAS0</accession>
<feature type="domain" description="WW" evidence="4">
    <location>
        <begin position="192"/>
        <end position="225"/>
    </location>
</feature>
<evidence type="ECO:0000259" key="5">
    <source>
        <dbReference type="PROSITE" id="PS50238"/>
    </source>
</evidence>
<dbReference type="PROSITE" id="PS50003">
    <property type="entry name" value="PH_DOMAIN"/>
    <property type="match status" value="1"/>
</dbReference>
<dbReference type="SUPFAM" id="SSF48350">
    <property type="entry name" value="GTPase activation domain, GAP"/>
    <property type="match status" value="1"/>
</dbReference>
<dbReference type="RefSeq" id="XP_024504389.1">
    <property type="nucleotide sequence ID" value="XM_024650631.1"/>
</dbReference>
<dbReference type="SUPFAM" id="SSF51045">
    <property type="entry name" value="WW domain"/>
    <property type="match status" value="1"/>
</dbReference>
<feature type="domain" description="PH" evidence="3">
    <location>
        <begin position="425"/>
        <end position="539"/>
    </location>
</feature>
<dbReference type="InterPro" id="IPR001202">
    <property type="entry name" value="WW_dom"/>
</dbReference>
<dbReference type="STRING" id="34506.A0A090LAS0"/>
<evidence type="ECO:0000256" key="2">
    <source>
        <dbReference type="SAM" id="MobiDB-lite"/>
    </source>
</evidence>
<feature type="region of interest" description="Disordered" evidence="2">
    <location>
        <begin position="828"/>
        <end position="852"/>
    </location>
</feature>
<dbReference type="CTD" id="36377553"/>
<dbReference type="GeneID" id="36377553"/>
<reference evidence="8" key="2">
    <citation type="submission" date="2020-12" db="UniProtKB">
        <authorList>
            <consortium name="WormBaseParasite"/>
        </authorList>
    </citation>
    <scope>IDENTIFICATION</scope>
</reference>
<protein>
    <submittedName>
        <fullName evidence="6">Rho GTPase-activating protein domain and WW domain and Pleckstrin homology domain and Rho GTPase activation protein domain and Pleckstrin homology-like domain-containing protein</fullName>
    </submittedName>
</protein>
<dbReference type="InterPro" id="IPR008936">
    <property type="entry name" value="Rho_GTPase_activation_prot"/>
</dbReference>
<dbReference type="Proteomes" id="UP000035682">
    <property type="component" value="Unplaced"/>
</dbReference>
<dbReference type="EMBL" id="LN609528">
    <property type="protein sequence ID" value="CEF65188.1"/>
    <property type="molecule type" value="Genomic_DNA"/>
</dbReference>
<feature type="domain" description="Rho-GAP" evidence="5">
    <location>
        <begin position="662"/>
        <end position="861"/>
    </location>
</feature>
<dbReference type="GO" id="GO:0007165">
    <property type="term" value="P:signal transduction"/>
    <property type="evidence" value="ECO:0007669"/>
    <property type="project" value="InterPro"/>
</dbReference>
<keyword evidence="1" id="KW-0343">GTPase activation</keyword>
<dbReference type="WormBase" id="SRAE_1000344100">
    <property type="protein sequence ID" value="SRP12043"/>
    <property type="gene ID" value="WBGene00260058"/>
</dbReference>
<dbReference type="Pfam" id="PF00169">
    <property type="entry name" value="PH"/>
    <property type="match status" value="1"/>
</dbReference>
<reference evidence="6 7" key="1">
    <citation type="submission" date="2014-09" db="EMBL/GenBank/DDBJ databases">
        <authorList>
            <person name="Martin A.A."/>
        </authorList>
    </citation>
    <scope>NUCLEOTIDE SEQUENCE</scope>
    <source>
        <strain evidence="7">ED321</strain>
        <strain evidence="6">ED321 Heterogonic</strain>
    </source>
</reference>
<dbReference type="PANTHER" id="PTHR23176">
    <property type="entry name" value="RHO/RAC/CDC GTPASE-ACTIVATING PROTEIN"/>
    <property type="match status" value="1"/>
</dbReference>
<evidence type="ECO:0000313" key="7">
    <source>
        <dbReference type="Proteomes" id="UP000035682"/>
    </source>
</evidence>
<keyword evidence="7" id="KW-1185">Reference proteome</keyword>
<evidence type="ECO:0000313" key="8">
    <source>
        <dbReference type="WBParaSite" id="SRAE_1000344100.1"/>
    </source>
</evidence>
<feature type="compositionally biased region" description="Polar residues" evidence="2">
    <location>
        <begin position="1"/>
        <end position="21"/>
    </location>
</feature>
<dbReference type="GO" id="GO:0005737">
    <property type="term" value="C:cytoplasm"/>
    <property type="evidence" value="ECO:0007669"/>
    <property type="project" value="TreeGrafter"/>
</dbReference>
<dbReference type="OMA" id="NGWFHAM"/>
<feature type="region of interest" description="Disordered" evidence="2">
    <location>
        <begin position="1"/>
        <end position="77"/>
    </location>
</feature>
<dbReference type="eggNOG" id="KOG1450">
    <property type="taxonomic scope" value="Eukaryota"/>
</dbReference>
<dbReference type="Gene3D" id="1.10.555.10">
    <property type="entry name" value="Rho GTPase activation protein"/>
    <property type="match status" value="1"/>
</dbReference>
<dbReference type="InterPro" id="IPR001849">
    <property type="entry name" value="PH_domain"/>
</dbReference>
<dbReference type="InterPro" id="IPR036020">
    <property type="entry name" value="WW_dom_sf"/>
</dbReference>
<evidence type="ECO:0000313" key="6">
    <source>
        <dbReference type="EMBL" id="CEF65188.1"/>
    </source>
</evidence>
<dbReference type="PROSITE" id="PS50238">
    <property type="entry name" value="RHOGAP"/>
    <property type="match status" value="1"/>
</dbReference>
<dbReference type="SMART" id="SM00324">
    <property type="entry name" value="RhoGAP"/>
    <property type="match status" value="1"/>
</dbReference>
<gene>
    <name evidence="6 8 9" type="ORF">SRAE_1000344100</name>
</gene>
<dbReference type="WBParaSite" id="SRAE_1000344100.1">
    <property type="protein sequence ID" value="SRAE_1000344100.1"/>
    <property type="gene ID" value="WBGene00260058"/>
</dbReference>
<evidence type="ECO:0000256" key="1">
    <source>
        <dbReference type="ARBA" id="ARBA00022468"/>
    </source>
</evidence>
<dbReference type="AlphaFoldDB" id="A0A090LAS0"/>
<dbReference type="InterPro" id="IPR011993">
    <property type="entry name" value="PH-like_dom_sf"/>
</dbReference>
<dbReference type="PROSITE" id="PS50020">
    <property type="entry name" value="WW_DOMAIN_2"/>
    <property type="match status" value="1"/>
</dbReference>
<name>A0A090LAS0_STRRB</name>
<dbReference type="Gene3D" id="2.20.70.10">
    <property type="match status" value="1"/>
</dbReference>
<dbReference type="Pfam" id="PF00620">
    <property type="entry name" value="RhoGAP"/>
    <property type="match status" value="1"/>
</dbReference>
<dbReference type="CDD" id="cd00201">
    <property type="entry name" value="WW"/>
    <property type="match status" value="1"/>
</dbReference>
<dbReference type="Pfam" id="PF00397">
    <property type="entry name" value="WW"/>
    <property type="match status" value="1"/>
</dbReference>
<proteinExistence type="predicted"/>
<dbReference type="GO" id="GO:0005096">
    <property type="term" value="F:GTPase activator activity"/>
    <property type="evidence" value="ECO:0007669"/>
    <property type="project" value="UniProtKB-KW"/>
</dbReference>